<keyword evidence="8" id="KW-1185">Reference proteome</keyword>
<feature type="transmembrane region" description="Helical" evidence="6">
    <location>
        <begin position="68"/>
        <end position="90"/>
    </location>
</feature>
<dbReference type="InterPro" id="IPR022781">
    <property type="entry name" value="Flagellar_biosynth_FliO"/>
</dbReference>
<evidence type="ECO:0000256" key="2">
    <source>
        <dbReference type="ARBA" id="ARBA00022475"/>
    </source>
</evidence>
<dbReference type="EMBL" id="JAUHLN010000002">
    <property type="protein sequence ID" value="MDN4073427.1"/>
    <property type="molecule type" value="Genomic_DNA"/>
</dbReference>
<keyword evidence="2" id="KW-1003">Cell membrane</keyword>
<comment type="subcellular location">
    <subcellularLocation>
        <location evidence="1">Cell membrane</location>
    </subcellularLocation>
</comment>
<accession>A0ABT8E691</accession>
<evidence type="ECO:0000256" key="5">
    <source>
        <dbReference type="ARBA" id="ARBA00023136"/>
    </source>
</evidence>
<dbReference type="Pfam" id="PF04347">
    <property type="entry name" value="FliO"/>
    <property type="match status" value="1"/>
</dbReference>
<evidence type="ECO:0000313" key="7">
    <source>
        <dbReference type="EMBL" id="MDN4073427.1"/>
    </source>
</evidence>
<keyword evidence="5 6" id="KW-0472">Membrane</keyword>
<keyword evidence="4 6" id="KW-1133">Transmembrane helix</keyword>
<organism evidence="7 8">
    <name type="scientific">Fictibacillus terranigra</name>
    <dbReference type="NCBI Taxonomy" id="3058424"/>
    <lineage>
        <taxon>Bacteria</taxon>
        <taxon>Bacillati</taxon>
        <taxon>Bacillota</taxon>
        <taxon>Bacilli</taxon>
        <taxon>Bacillales</taxon>
        <taxon>Fictibacillaceae</taxon>
        <taxon>Fictibacillus</taxon>
    </lineage>
</organism>
<gene>
    <name evidence="7" type="ORF">QYF49_10505</name>
</gene>
<evidence type="ECO:0000256" key="3">
    <source>
        <dbReference type="ARBA" id="ARBA00022692"/>
    </source>
</evidence>
<evidence type="ECO:0000256" key="4">
    <source>
        <dbReference type="ARBA" id="ARBA00022989"/>
    </source>
</evidence>
<dbReference type="RefSeq" id="WP_290399551.1">
    <property type="nucleotide sequence ID" value="NZ_JAUHLN010000002.1"/>
</dbReference>
<sequence length="218" mass="23981">MGKLMRCTVIVLLAFLFLFHGYRGVSAEEGGSSREASACKTVYECLDKKTDKSDSDDKQQMVQDSSSGVLTVVKMVIALGIVLFLLIYLLKFIQRRTKTFQEGKALQSLAGIGVGANRSIQAVKVGSSVLIVGVGESVTLLKEINEEEEVEKLLRQGPAEMPRLQMKAGEVWSYLFKNRTSTSASTDFSEVMKEQLAEISAEKKSVLKMLGKKGKEDE</sequence>
<keyword evidence="7" id="KW-0969">Cilium</keyword>
<evidence type="ECO:0000313" key="8">
    <source>
        <dbReference type="Proteomes" id="UP001168694"/>
    </source>
</evidence>
<proteinExistence type="predicted"/>
<evidence type="ECO:0000256" key="1">
    <source>
        <dbReference type="ARBA" id="ARBA00004236"/>
    </source>
</evidence>
<dbReference type="Proteomes" id="UP001168694">
    <property type="component" value="Unassembled WGS sequence"/>
</dbReference>
<keyword evidence="7" id="KW-0966">Cell projection</keyword>
<reference evidence="7" key="1">
    <citation type="submission" date="2023-06" db="EMBL/GenBank/DDBJ databases">
        <title>Draft Genome Sequences of Representative Paenibacillus Polymyxa, Bacillus cereus, Fictibacillus sp., and Brevibacillus agri Strains Isolated from Amazonian Dark Earth.</title>
        <authorList>
            <person name="Pellegrinetti T.A."/>
            <person name="Cunha I.C.M."/>
            <person name="Chaves M.G."/>
            <person name="Freitas A.S."/>
            <person name="Silva A.V.R."/>
            <person name="Tsai S.M."/>
            <person name="Mendes L.W."/>
        </authorList>
    </citation>
    <scope>NUCLEOTIDE SEQUENCE</scope>
    <source>
        <strain evidence="7">CENA-BCM004</strain>
    </source>
</reference>
<evidence type="ECO:0000256" key="6">
    <source>
        <dbReference type="SAM" id="Phobius"/>
    </source>
</evidence>
<comment type="caution">
    <text evidence="7">The sequence shown here is derived from an EMBL/GenBank/DDBJ whole genome shotgun (WGS) entry which is preliminary data.</text>
</comment>
<name>A0ABT8E691_9BACL</name>
<protein>
    <submittedName>
        <fullName evidence="7">Flagellar biosynthetic protein FliO</fullName>
    </submittedName>
</protein>
<keyword evidence="3 6" id="KW-0812">Transmembrane</keyword>
<keyword evidence="7" id="KW-0282">Flagellum</keyword>